<proteinExistence type="predicted"/>
<dbReference type="PANTHER" id="PTHR43800">
    <property type="entry name" value="PEPTIDYL-LYSINE N-ACETYLTRANSFERASE YJAB"/>
    <property type="match status" value="1"/>
</dbReference>
<dbReference type="EMBL" id="LYOZ01000052">
    <property type="protein sequence ID" value="OCH97017.1"/>
    <property type="molecule type" value="Genomic_DNA"/>
</dbReference>
<evidence type="ECO:0000256" key="1">
    <source>
        <dbReference type="ARBA" id="ARBA00022679"/>
    </source>
</evidence>
<sequence>MEHQICNVTKKNYLELIEIWEKAVRATHNFLPENEIKELKPLILNHYFDVVTLHGSKNKEGKIIGFIGVADNKIEMLFISPDVQGQGIGSALCRYAITDFGVTKVDVNEQNPQAKKFYEKMGFEIVSRSALDGQGKPYPILHMQLRKKL</sequence>
<evidence type="ECO:0000313" key="4">
    <source>
        <dbReference type="EMBL" id="KTD08520.1"/>
    </source>
</evidence>
<dbReference type="Proteomes" id="UP000093336">
    <property type="component" value="Unassembled WGS sequence"/>
</dbReference>
<accession>A0A0W0UKV1</accession>
<dbReference type="PATRIC" id="fig|455.5.peg.2854"/>
<dbReference type="PROSITE" id="PS51186">
    <property type="entry name" value="GNAT"/>
    <property type="match status" value="1"/>
</dbReference>
<dbReference type="GO" id="GO:0016747">
    <property type="term" value="F:acyltransferase activity, transferring groups other than amino-acyl groups"/>
    <property type="evidence" value="ECO:0007669"/>
    <property type="project" value="InterPro"/>
</dbReference>
<dbReference type="CDD" id="cd04301">
    <property type="entry name" value="NAT_SF"/>
    <property type="match status" value="1"/>
</dbReference>
<dbReference type="AlphaFoldDB" id="A0A0W0UKV1"/>
<dbReference type="InterPro" id="IPR016181">
    <property type="entry name" value="Acyl_CoA_acyltransferase"/>
</dbReference>
<dbReference type="Gene3D" id="3.40.630.30">
    <property type="match status" value="1"/>
</dbReference>
<evidence type="ECO:0000313" key="6">
    <source>
        <dbReference type="Proteomes" id="UP000054715"/>
    </source>
</evidence>
<name>A0A0W0UKV1_9GAMM</name>
<gene>
    <name evidence="5" type="ORF">A8135_05125</name>
    <name evidence="4" type="ORF">Ljam_2715</name>
</gene>
<evidence type="ECO:0000259" key="3">
    <source>
        <dbReference type="PROSITE" id="PS51186"/>
    </source>
</evidence>
<evidence type="ECO:0000256" key="2">
    <source>
        <dbReference type="ARBA" id="ARBA00023315"/>
    </source>
</evidence>
<keyword evidence="7" id="KW-1185">Reference proteome</keyword>
<evidence type="ECO:0000313" key="5">
    <source>
        <dbReference type="EMBL" id="OCH97017.1"/>
    </source>
</evidence>
<reference evidence="4 6" key="1">
    <citation type="submission" date="2015-11" db="EMBL/GenBank/DDBJ databases">
        <title>Genomic analysis of 38 Legionella species identifies large and diverse effector repertoires.</title>
        <authorList>
            <person name="Burstein D."/>
            <person name="Amaro F."/>
            <person name="Zusman T."/>
            <person name="Lifshitz Z."/>
            <person name="Cohen O."/>
            <person name="Gilbert J.A."/>
            <person name="Pupko T."/>
            <person name="Shuman H.A."/>
            <person name="Segal G."/>
        </authorList>
    </citation>
    <scope>NUCLEOTIDE SEQUENCE [LARGE SCALE GENOMIC DNA]</scope>
    <source>
        <strain evidence="4 6">JA-26-G1-E2</strain>
    </source>
</reference>
<dbReference type="SUPFAM" id="SSF55729">
    <property type="entry name" value="Acyl-CoA N-acyltransferases (Nat)"/>
    <property type="match status" value="1"/>
</dbReference>
<dbReference type="EMBL" id="LNYG01000013">
    <property type="protein sequence ID" value="KTD08520.1"/>
    <property type="molecule type" value="Genomic_DNA"/>
</dbReference>
<dbReference type="InterPro" id="IPR000182">
    <property type="entry name" value="GNAT_dom"/>
</dbReference>
<dbReference type="RefSeq" id="WP_058450534.1">
    <property type="nucleotide sequence ID" value="NZ_CAAAJF010000001.1"/>
</dbReference>
<comment type="caution">
    <text evidence="4">The sequence shown here is derived from an EMBL/GenBank/DDBJ whole genome shotgun (WGS) entry which is preliminary data.</text>
</comment>
<dbReference type="OrthoDB" id="5292888at2"/>
<dbReference type="PANTHER" id="PTHR43800:SF1">
    <property type="entry name" value="PEPTIDYL-LYSINE N-ACETYLTRANSFERASE YJAB"/>
    <property type="match status" value="1"/>
</dbReference>
<feature type="domain" description="N-acetyltransferase" evidence="3">
    <location>
        <begin position="11"/>
        <end position="149"/>
    </location>
</feature>
<dbReference type="STRING" id="455.Ljam_2715"/>
<keyword evidence="2" id="KW-0012">Acyltransferase</keyword>
<dbReference type="Pfam" id="PF13673">
    <property type="entry name" value="Acetyltransf_10"/>
    <property type="match status" value="1"/>
</dbReference>
<organism evidence="4 6">
    <name type="scientific">Legionella jamestowniensis</name>
    <dbReference type="NCBI Taxonomy" id="455"/>
    <lineage>
        <taxon>Bacteria</taxon>
        <taxon>Pseudomonadati</taxon>
        <taxon>Pseudomonadota</taxon>
        <taxon>Gammaproteobacteria</taxon>
        <taxon>Legionellales</taxon>
        <taxon>Legionellaceae</taxon>
        <taxon>Legionella</taxon>
    </lineage>
</organism>
<protein>
    <submittedName>
        <fullName evidence="5">GCN5 family acetyltransferase</fullName>
    </submittedName>
    <submittedName>
        <fullName evidence="4">GNAT family acetyltransferase</fullName>
    </submittedName>
</protein>
<dbReference type="Proteomes" id="UP000054715">
    <property type="component" value="Unassembled WGS sequence"/>
</dbReference>
<keyword evidence="1 4" id="KW-0808">Transferase</keyword>
<reference evidence="5 7" key="2">
    <citation type="submission" date="2016-05" db="EMBL/GenBank/DDBJ databases">
        <authorList>
            <person name="Prochazka B."/>
            <person name="Indra A."/>
            <person name="Hasenberger P."/>
            <person name="Blaschitz M."/>
            <person name="Wagner L."/>
            <person name="Wewalka G."/>
            <person name="Sorschag S."/>
            <person name="Schmid D."/>
            <person name="Ruppitsch W."/>
        </authorList>
    </citation>
    <scope>NUCLEOTIDE SEQUENCE [LARGE SCALE GENOMIC DNA]</scope>
    <source>
        <strain evidence="5 7">974010_12</strain>
    </source>
</reference>
<evidence type="ECO:0000313" key="7">
    <source>
        <dbReference type="Proteomes" id="UP000093336"/>
    </source>
</evidence>